<proteinExistence type="inferred from homology"/>
<dbReference type="PANTHER" id="PTHR19134:SF449">
    <property type="entry name" value="TYROSINE-PROTEIN PHOSPHATASE 1"/>
    <property type="match status" value="1"/>
</dbReference>
<dbReference type="STRING" id="5288.A0A5C5G108"/>
<feature type="domain" description="Tyrosine specific protein phosphatases" evidence="4">
    <location>
        <begin position="273"/>
        <end position="398"/>
    </location>
</feature>
<accession>A0A5C5G108</accession>
<organism evidence="5 6">
    <name type="scientific">Rhodotorula diobovata</name>
    <dbReference type="NCBI Taxonomy" id="5288"/>
    <lineage>
        <taxon>Eukaryota</taxon>
        <taxon>Fungi</taxon>
        <taxon>Dikarya</taxon>
        <taxon>Basidiomycota</taxon>
        <taxon>Pucciniomycotina</taxon>
        <taxon>Microbotryomycetes</taxon>
        <taxon>Sporidiobolales</taxon>
        <taxon>Sporidiobolaceae</taxon>
        <taxon>Rhodotorula</taxon>
    </lineage>
</organism>
<dbReference type="SUPFAM" id="SSF52799">
    <property type="entry name" value="(Phosphotyrosine protein) phosphatases II"/>
    <property type="match status" value="1"/>
</dbReference>
<keyword evidence="6" id="KW-1185">Reference proteome</keyword>
<evidence type="ECO:0000259" key="3">
    <source>
        <dbReference type="PROSITE" id="PS50055"/>
    </source>
</evidence>
<dbReference type="SMART" id="SM00194">
    <property type="entry name" value="PTPc"/>
    <property type="match status" value="1"/>
</dbReference>
<dbReference type="InterPro" id="IPR029021">
    <property type="entry name" value="Prot-tyrosine_phosphatase-like"/>
</dbReference>
<dbReference type="PANTHER" id="PTHR19134">
    <property type="entry name" value="RECEPTOR-TYPE TYROSINE-PROTEIN PHOSPHATASE"/>
    <property type="match status" value="1"/>
</dbReference>
<sequence>MAALTHKHTARAPPPAFLTPSREALHSALAALQEREQLRRAIISDARMHGYAAVQGGSRSDARRRREGEAEDEWFAVDAGSSRANLDKNRYSDIIAYDRTRCLPPLRTTAGAVSAPDYVNASLVREPDLGFSEDVLPRRWWIAAQAPIPHTVHDFLSLLLSPPSSPAYQETGAGPLPLVNLVVQLTPLVEGRRQKCHPYFPATVGETARVPSEGGERGQGVWVRLERKEESEGARTSELRVGREGDELGRRVVHVEYLGWRDHGVPDSAAHLIRFIHRLHALNASLSPSSSSSSSSSSSPAPILAHCSAGVGRTGTLLALSSLLPLLSYLLRSPSPTSPTSLPPLPTPPDNPTHPLGSYPAHRILSLSASHAVDYVGATVDGLRDQRTTMCQTAEQVRWVWDAARVAWEEGLADEPHAEEE</sequence>
<dbReference type="EMBL" id="SOZI01000020">
    <property type="protein sequence ID" value="TNY22800.1"/>
    <property type="molecule type" value="Genomic_DNA"/>
</dbReference>
<dbReference type="Proteomes" id="UP000311382">
    <property type="component" value="Unassembled WGS sequence"/>
</dbReference>
<dbReference type="Gene3D" id="3.90.190.10">
    <property type="entry name" value="Protein tyrosine phosphatase superfamily"/>
    <property type="match status" value="1"/>
</dbReference>
<evidence type="ECO:0000259" key="4">
    <source>
        <dbReference type="PROSITE" id="PS50056"/>
    </source>
</evidence>
<evidence type="ECO:0000313" key="5">
    <source>
        <dbReference type="EMBL" id="TNY22800.1"/>
    </source>
</evidence>
<dbReference type="SMART" id="SM00404">
    <property type="entry name" value="PTPc_motif"/>
    <property type="match status" value="1"/>
</dbReference>
<gene>
    <name evidence="5" type="ORF">DMC30DRAFT_117925</name>
</gene>
<evidence type="ECO:0000313" key="6">
    <source>
        <dbReference type="Proteomes" id="UP000311382"/>
    </source>
</evidence>
<comment type="caution">
    <text evidence="5">The sequence shown here is derived from an EMBL/GenBank/DDBJ whole genome shotgun (WGS) entry which is preliminary data.</text>
</comment>
<dbReference type="GO" id="GO:0004725">
    <property type="term" value="F:protein tyrosine phosphatase activity"/>
    <property type="evidence" value="ECO:0007669"/>
    <property type="project" value="InterPro"/>
</dbReference>
<dbReference type="CDD" id="cd00047">
    <property type="entry name" value="PTPc"/>
    <property type="match status" value="1"/>
</dbReference>
<feature type="domain" description="Tyrosine-protein phosphatase" evidence="3">
    <location>
        <begin position="85"/>
        <end position="407"/>
    </location>
</feature>
<dbReference type="PRINTS" id="PR00700">
    <property type="entry name" value="PRTYPHPHTASE"/>
</dbReference>
<reference evidence="5 6" key="1">
    <citation type="submission" date="2019-03" db="EMBL/GenBank/DDBJ databases">
        <title>Rhodosporidium diobovatum UCD-FST 08-225 genome sequencing, assembly, and annotation.</title>
        <authorList>
            <person name="Fakankun I.U."/>
            <person name="Fristensky B."/>
            <person name="Levin D.B."/>
        </authorList>
    </citation>
    <scope>NUCLEOTIDE SEQUENCE [LARGE SCALE GENOMIC DNA]</scope>
    <source>
        <strain evidence="5 6">UCD-FST 08-225</strain>
    </source>
</reference>
<dbReference type="InterPro" id="IPR003595">
    <property type="entry name" value="Tyr_Pase_cat"/>
</dbReference>
<dbReference type="InterPro" id="IPR050348">
    <property type="entry name" value="Protein-Tyr_Phosphatase"/>
</dbReference>
<evidence type="ECO:0000256" key="1">
    <source>
        <dbReference type="ARBA" id="ARBA00009649"/>
    </source>
</evidence>
<dbReference type="AlphaFoldDB" id="A0A5C5G108"/>
<dbReference type="InterPro" id="IPR000242">
    <property type="entry name" value="PTP_cat"/>
</dbReference>
<dbReference type="PROSITE" id="PS50055">
    <property type="entry name" value="TYR_PHOSPHATASE_PTP"/>
    <property type="match status" value="1"/>
</dbReference>
<evidence type="ECO:0000256" key="2">
    <source>
        <dbReference type="SAM" id="MobiDB-lite"/>
    </source>
</evidence>
<dbReference type="Pfam" id="PF00102">
    <property type="entry name" value="Y_phosphatase"/>
    <property type="match status" value="2"/>
</dbReference>
<dbReference type="InterPro" id="IPR000387">
    <property type="entry name" value="Tyr_Pase_dom"/>
</dbReference>
<feature type="region of interest" description="Disordered" evidence="2">
    <location>
        <begin position="335"/>
        <end position="359"/>
    </location>
</feature>
<dbReference type="PROSITE" id="PS50056">
    <property type="entry name" value="TYR_PHOSPHATASE_2"/>
    <property type="match status" value="1"/>
</dbReference>
<protein>
    <submittedName>
        <fullName evidence="5">Protein-tyrosine phosphatase-like protein</fullName>
    </submittedName>
</protein>
<feature type="compositionally biased region" description="Pro residues" evidence="2">
    <location>
        <begin position="341"/>
        <end position="352"/>
    </location>
</feature>
<dbReference type="OrthoDB" id="10253954at2759"/>
<comment type="similarity">
    <text evidence="1">Belongs to the protein-tyrosine phosphatase family. Non-receptor class subfamily.</text>
</comment>
<name>A0A5C5G108_9BASI</name>